<dbReference type="eggNOG" id="ENOG502SB2Z">
    <property type="taxonomic scope" value="Eukaryota"/>
</dbReference>
<evidence type="ECO:0000313" key="1">
    <source>
        <dbReference type="EMBL" id="EMC93524.1"/>
    </source>
</evidence>
<dbReference type="OMA" id="QESGCIN"/>
<dbReference type="STRING" id="717646.M2N3G6"/>
<name>M2N3G6_BAUPA</name>
<evidence type="ECO:0000313" key="2">
    <source>
        <dbReference type="Proteomes" id="UP000011761"/>
    </source>
</evidence>
<dbReference type="AlphaFoldDB" id="M2N3G6"/>
<reference evidence="1 2" key="1">
    <citation type="journal article" date="2012" name="PLoS Pathog.">
        <title>Diverse lifestyles and strategies of plant pathogenesis encoded in the genomes of eighteen Dothideomycetes fungi.</title>
        <authorList>
            <person name="Ohm R.A."/>
            <person name="Feau N."/>
            <person name="Henrissat B."/>
            <person name="Schoch C.L."/>
            <person name="Horwitz B.A."/>
            <person name="Barry K.W."/>
            <person name="Condon B.J."/>
            <person name="Copeland A.C."/>
            <person name="Dhillon B."/>
            <person name="Glaser F."/>
            <person name="Hesse C.N."/>
            <person name="Kosti I."/>
            <person name="LaButti K."/>
            <person name="Lindquist E.A."/>
            <person name="Lucas S."/>
            <person name="Salamov A.A."/>
            <person name="Bradshaw R.E."/>
            <person name="Ciuffetti L."/>
            <person name="Hamelin R.C."/>
            <person name="Kema G.H.J."/>
            <person name="Lawrence C."/>
            <person name="Scott J.A."/>
            <person name="Spatafora J.W."/>
            <person name="Turgeon B.G."/>
            <person name="de Wit P.J.G.M."/>
            <person name="Zhong S."/>
            <person name="Goodwin S.B."/>
            <person name="Grigoriev I.V."/>
        </authorList>
    </citation>
    <scope>NUCLEOTIDE SEQUENCE [LARGE SCALE GENOMIC DNA]</scope>
    <source>
        <strain evidence="1 2">UAMH 10762</strain>
    </source>
</reference>
<sequence length="396" mass="42588">MAVEAEWVNLTGYPALPTGVATIIKANAVKEINGCISPQSLWSCATPPTQQSGQSTIINQPSFRLQIRFRNDTVPGNKTQLVKRSGHAANAQALFRRDIWSDSLYAANPAPPSTQDQSFLGQFTDNVSMPYEGEQTPFSMSLLDAETLVSPVETLGKRQSNPYPYPTPNDSTTVMGASTAASSSIPRPALLPNGKPADSRSYPLVEAQPLRLYDRGKPSEHYGFYTYFDRSLLVSNTSSSTANPFALGAGNVALDNATAVCTWSQTRLHVQMWTRKGGVASLDHPIPLNGLPAVDSTANNMSAPGSFPYPVTVTVDRHGGQANKKGVYCYGLDADHHVMVNADTWMDEDRAYVGRLVNAAQMPGINGTKSAKRDAGSVHDGVDGGNGGCLCQWQNY</sequence>
<organism evidence="1 2">
    <name type="scientific">Baudoinia panamericana (strain UAMH 10762)</name>
    <name type="common">Angels' share fungus</name>
    <name type="synonym">Baudoinia compniacensis (strain UAMH 10762)</name>
    <dbReference type="NCBI Taxonomy" id="717646"/>
    <lineage>
        <taxon>Eukaryota</taxon>
        <taxon>Fungi</taxon>
        <taxon>Dikarya</taxon>
        <taxon>Ascomycota</taxon>
        <taxon>Pezizomycotina</taxon>
        <taxon>Dothideomycetes</taxon>
        <taxon>Dothideomycetidae</taxon>
        <taxon>Mycosphaerellales</taxon>
        <taxon>Teratosphaeriaceae</taxon>
        <taxon>Baudoinia</taxon>
    </lineage>
</organism>
<dbReference type="OrthoDB" id="10259622at2759"/>
<accession>M2N3G6</accession>
<proteinExistence type="predicted"/>
<dbReference type="HOGENOM" id="CLU_058460_0_0_1"/>
<dbReference type="EMBL" id="KB445560">
    <property type="protein sequence ID" value="EMC93524.1"/>
    <property type="molecule type" value="Genomic_DNA"/>
</dbReference>
<dbReference type="RefSeq" id="XP_007679342.1">
    <property type="nucleotide sequence ID" value="XM_007681152.1"/>
</dbReference>
<dbReference type="GeneID" id="19116961"/>
<dbReference type="Proteomes" id="UP000011761">
    <property type="component" value="Unassembled WGS sequence"/>
</dbReference>
<protein>
    <submittedName>
        <fullName evidence="1">Uncharacterized protein</fullName>
    </submittedName>
</protein>
<gene>
    <name evidence="1" type="ORF">BAUCODRAFT_75477</name>
</gene>
<dbReference type="KEGG" id="bcom:BAUCODRAFT_75477"/>
<keyword evidence="2" id="KW-1185">Reference proteome</keyword>